<reference evidence="4" key="1">
    <citation type="submission" date="2021-03" db="EMBL/GenBank/DDBJ databases">
        <title>Whole Genome Sequence of Bradyrhizobium sp. Strain 144S4.</title>
        <authorList>
            <person name="Bromfield E.S.P."/>
            <person name="Cloutier S."/>
        </authorList>
    </citation>
    <scope>NUCLEOTIDE SEQUENCE [LARGE SCALE GENOMIC DNA]</scope>
    <source>
        <strain evidence="4">144S4</strain>
    </source>
</reference>
<evidence type="ECO:0000256" key="2">
    <source>
        <dbReference type="ARBA" id="ARBA00023172"/>
    </source>
</evidence>
<name>A0A939MBY3_9BRAD</name>
<dbReference type="InterPro" id="IPR010998">
    <property type="entry name" value="Integrase_recombinase_N"/>
</dbReference>
<feature type="region of interest" description="Disordered" evidence="3">
    <location>
        <begin position="127"/>
        <end position="162"/>
    </location>
</feature>
<evidence type="ECO:0000313" key="4">
    <source>
        <dbReference type="EMBL" id="MBO1864995.1"/>
    </source>
</evidence>
<dbReference type="EMBL" id="CP086136">
    <property type="protein sequence ID" value="UEM08629.1"/>
    <property type="molecule type" value="Genomic_DNA"/>
</dbReference>
<dbReference type="EMBL" id="JAGEMI010000001">
    <property type="protein sequence ID" value="MBO1864995.1"/>
    <property type="molecule type" value="Genomic_DNA"/>
</dbReference>
<dbReference type="Gene3D" id="1.10.150.130">
    <property type="match status" value="1"/>
</dbReference>
<dbReference type="GO" id="GO:0003677">
    <property type="term" value="F:DNA binding"/>
    <property type="evidence" value="ECO:0007669"/>
    <property type="project" value="UniProtKB-KW"/>
</dbReference>
<dbReference type="RefSeq" id="WP_208086952.1">
    <property type="nucleotide sequence ID" value="NZ_CP086136.1"/>
</dbReference>
<accession>A0A939MBY3</accession>
<protein>
    <submittedName>
        <fullName evidence="4">Integrase</fullName>
    </submittedName>
</protein>
<keyword evidence="2" id="KW-0233">DNA recombination</keyword>
<dbReference type="SUPFAM" id="SSF56349">
    <property type="entry name" value="DNA breaking-rejoining enzymes"/>
    <property type="match status" value="1"/>
</dbReference>
<gene>
    <name evidence="5" type="ORF">J4G43_028130</name>
    <name evidence="4" type="ORF">J4G43_30120</name>
</gene>
<evidence type="ECO:0000256" key="3">
    <source>
        <dbReference type="SAM" id="MobiDB-lite"/>
    </source>
</evidence>
<dbReference type="InterPro" id="IPR011010">
    <property type="entry name" value="DNA_brk_join_enz"/>
</dbReference>
<evidence type="ECO:0000256" key="1">
    <source>
        <dbReference type="ARBA" id="ARBA00023125"/>
    </source>
</evidence>
<reference evidence="5 6" key="2">
    <citation type="journal article" date="2022" name="Int. J. Syst. Evol. Microbiol.">
        <title>Strains of Bradyrhizobium barranii sp. nov. associated with legumes native to Canada are symbionts of soybeans and belong to different subspecies (subsp. barranii subsp. nov. and subsp. apii subsp. nov.) and symbiovars (sv. glycinearum and sv. septentrionale).</title>
        <authorList>
            <person name="Bromfield E.S.P."/>
            <person name="Cloutier S."/>
            <person name="Wasai-Hara S."/>
            <person name="Minamisawa K."/>
        </authorList>
    </citation>
    <scope>NUCLEOTIDE SEQUENCE [LARGE SCALE GENOMIC DNA]</scope>
    <source>
        <strain evidence="5 6">144S4</strain>
    </source>
</reference>
<dbReference type="AlphaFoldDB" id="A0A939MBY3"/>
<evidence type="ECO:0000313" key="6">
    <source>
        <dbReference type="Proteomes" id="UP000664702"/>
    </source>
</evidence>
<dbReference type="GO" id="GO:0006310">
    <property type="term" value="P:DNA recombination"/>
    <property type="evidence" value="ECO:0007669"/>
    <property type="project" value="UniProtKB-KW"/>
</dbReference>
<dbReference type="Proteomes" id="UP000664702">
    <property type="component" value="Chromosome"/>
</dbReference>
<sequence>MVDLPRYVHGEKKPSGRRYFAYQRYRGTPKAWPRVPLPADPLSVEFATRAKLCEQLAAVRDDNIWHWKFVDEAGRGHDLPAPDDAEKFWTAVEKAVEVAKQFAAGERRTFRALITDFKASAAFKLKGNDPSASAEEQPTAARPGAKRKPGRRSVGGLSKSTRGQYSRHFREIEENWGDDPVRALTTVDAQAAIDVFSELGMPSAGRAFRATISRLIDWGIPRGYAEVNVIEKTEKPHEDGTYEPWAPWAFEHFFANARLGLHMPVYSALFTGQRISDVVEMKRPQDGVREMPIIAQKTNGIVPIQIHSEYRAIIKATGQDHEKLHLREDGEPWTYEGFKTAWQRELNRDVFKRFREERVVFHGIRKNAVNNLLEVGCSEALVAAIIKMSPAMVHHYSKRVNQFRLARAAMQQFEAGWAELRPHVLGNLKIIT</sequence>
<organism evidence="4">
    <name type="scientific">Bradyrhizobium barranii subsp. barranii</name>
    <dbReference type="NCBI Taxonomy" id="2823807"/>
    <lineage>
        <taxon>Bacteria</taxon>
        <taxon>Pseudomonadati</taxon>
        <taxon>Pseudomonadota</taxon>
        <taxon>Alphaproteobacteria</taxon>
        <taxon>Hyphomicrobiales</taxon>
        <taxon>Nitrobacteraceae</taxon>
        <taxon>Bradyrhizobium</taxon>
        <taxon>Bradyrhizobium barranii</taxon>
    </lineage>
</organism>
<dbReference type="KEGG" id="bban:J4G43_028130"/>
<dbReference type="InterPro" id="IPR013762">
    <property type="entry name" value="Integrase-like_cat_sf"/>
</dbReference>
<evidence type="ECO:0000313" key="5">
    <source>
        <dbReference type="EMBL" id="UEM08629.1"/>
    </source>
</evidence>
<dbReference type="GO" id="GO:0015074">
    <property type="term" value="P:DNA integration"/>
    <property type="evidence" value="ECO:0007669"/>
    <property type="project" value="InterPro"/>
</dbReference>
<proteinExistence type="predicted"/>
<keyword evidence="1" id="KW-0238">DNA-binding</keyword>
<dbReference type="Gene3D" id="1.10.443.10">
    <property type="entry name" value="Intergrase catalytic core"/>
    <property type="match status" value="1"/>
</dbReference>